<feature type="domain" description="VWFA" evidence="2">
    <location>
        <begin position="103"/>
        <end position="300"/>
    </location>
</feature>
<protein>
    <submittedName>
        <fullName evidence="3">VWA domain-containing protein</fullName>
    </submittedName>
</protein>
<dbReference type="Pfam" id="PF00092">
    <property type="entry name" value="VWA"/>
    <property type="match status" value="1"/>
</dbReference>
<dbReference type="SMART" id="SM00327">
    <property type="entry name" value="VWA"/>
    <property type="match status" value="1"/>
</dbReference>
<dbReference type="PANTHER" id="PTHR37947:SF1">
    <property type="entry name" value="BLL2462 PROTEIN"/>
    <property type="match status" value="1"/>
</dbReference>
<keyword evidence="1" id="KW-1133">Transmembrane helix</keyword>
<keyword evidence="1" id="KW-0812">Transmembrane</keyword>
<gene>
    <name evidence="3" type="ORF">J0I24_03545</name>
</gene>
<dbReference type="InterPro" id="IPR036465">
    <property type="entry name" value="vWFA_dom_sf"/>
</dbReference>
<dbReference type="SUPFAM" id="SSF53300">
    <property type="entry name" value="vWA-like"/>
    <property type="match status" value="1"/>
</dbReference>
<dbReference type="AlphaFoldDB" id="A0A8I1STC9"/>
<dbReference type="Gene3D" id="3.40.50.410">
    <property type="entry name" value="von Willebrand factor, type A domain"/>
    <property type="match status" value="1"/>
</dbReference>
<accession>A0A8I1STC9</accession>
<evidence type="ECO:0000259" key="2">
    <source>
        <dbReference type="PROSITE" id="PS50234"/>
    </source>
</evidence>
<dbReference type="PANTHER" id="PTHR37947">
    <property type="entry name" value="BLL2462 PROTEIN"/>
    <property type="match status" value="1"/>
</dbReference>
<keyword evidence="1" id="KW-0472">Membrane</keyword>
<evidence type="ECO:0000313" key="4">
    <source>
        <dbReference type="Proteomes" id="UP000664800"/>
    </source>
</evidence>
<dbReference type="InterPro" id="IPR002035">
    <property type="entry name" value="VWF_A"/>
</dbReference>
<dbReference type="EMBL" id="JAFKMR010000011">
    <property type="protein sequence ID" value="MBN8743360.1"/>
    <property type="molecule type" value="Genomic_DNA"/>
</dbReference>
<evidence type="ECO:0000313" key="3">
    <source>
        <dbReference type="EMBL" id="MBN8743360.1"/>
    </source>
</evidence>
<dbReference type="RefSeq" id="WP_276728034.1">
    <property type="nucleotide sequence ID" value="NZ_JAFKMR010000011.1"/>
</dbReference>
<sequence>MSAWADLTSGLAALQWAQPLALLLLPLAALPLLAARRARQSEAAQAPQLLHPDLHGLLRAPPPRRKPRLTPVLRALALLAFVLALAQPQREGAWIAAAPEGRDIVVLLDTSLTMSLHDLTWAGKPASRLAVAQRVFADFARARQGDRFALVAFGSHAATLLPPTFDARAAGQMAGLLAVGQLGPDTALGDAIALGLRQVRLQLDLKPILILYTDGGQSNTGAISPADAVAMARYMGVRIYTVEVGTTPDPGRPYTVPAYAGPQPDLRLIAEATGGRFYFAASAGAQQAAVRDIGALNPRLHPPPTRRAAQPLFLWPLLAGAALWLLAMWAEGAASRSRN</sequence>
<dbReference type="PROSITE" id="PS50234">
    <property type="entry name" value="VWFA"/>
    <property type="match status" value="1"/>
</dbReference>
<evidence type="ECO:0000256" key="1">
    <source>
        <dbReference type="SAM" id="Phobius"/>
    </source>
</evidence>
<proteinExistence type="predicted"/>
<comment type="caution">
    <text evidence="3">The sequence shown here is derived from an EMBL/GenBank/DDBJ whole genome shotgun (WGS) entry which is preliminary data.</text>
</comment>
<dbReference type="Proteomes" id="UP000664800">
    <property type="component" value="Unassembled WGS sequence"/>
</dbReference>
<feature type="transmembrane region" description="Helical" evidence="1">
    <location>
        <begin position="312"/>
        <end position="330"/>
    </location>
</feature>
<reference evidence="3" key="1">
    <citation type="submission" date="2021-02" db="EMBL/GenBank/DDBJ databases">
        <title>Thiocyanate and organic carbon inputs drive convergent selection for specific autotrophic Afipia and Thiobacillus strains within complex microbiomes.</title>
        <authorList>
            <person name="Huddy R.J."/>
            <person name="Sachdeva R."/>
            <person name="Kadzinga F."/>
            <person name="Kantor R.S."/>
            <person name="Harrison S.T.L."/>
            <person name="Banfield J.F."/>
        </authorList>
    </citation>
    <scope>NUCLEOTIDE SEQUENCE</scope>
    <source>
        <strain evidence="3">SCN18_13_7_16_R3_B_64_19</strain>
    </source>
</reference>
<name>A0A8I1STC9_THIA3</name>
<organism evidence="3 4">
    <name type="scientific">Thiomonas arsenitoxydans (strain DSM 22701 / CIP 110005 / 3As)</name>
    <dbReference type="NCBI Taxonomy" id="426114"/>
    <lineage>
        <taxon>Bacteria</taxon>
        <taxon>Pseudomonadati</taxon>
        <taxon>Pseudomonadota</taxon>
        <taxon>Betaproteobacteria</taxon>
        <taxon>Burkholderiales</taxon>
        <taxon>Thiomonas</taxon>
    </lineage>
</organism>